<dbReference type="GO" id="GO:0005524">
    <property type="term" value="F:ATP binding"/>
    <property type="evidence" value="ECO:0007669"/>
    <property type="project" value="UniProtKB-KW"/>
</dbReference>
<dbReference type="GO" id="GO:0004826">
    <property type="term" value="F:phenylalanine-tRNA ligase activity"/>
    <property type="evidence" value="ECO:0007669"/>
    <property type="project" value="UniProtKB-EC"/>
</dbReference>
<dbReference type="Gene3D" id="3.30.930.10">
    <property type="entry name" value="Bira Bifunctional Protein, Domain 2"/>
    <property type="match status" value="1"/>
</dbReference>
<dbReference type="PROSITE" id="PS51483">
    <property type="entry name" value="B5"/>
    <property type="match status" value="1"/>
</dbReference>
<dbReference type="InterPro" id="IPR005146">
    <property type="entry name" value="B3/B4_tRNA-bd"/>
</dbReference>
<dbReference type="Pfam" id="PF17759">
    <property type="entry name" value="tRNA_synthFbeta"/>
    <property type="match status" value="1"/>
</dbReference>
<feature type="domain" description="FDX-ACB" evidence="20">
    <location>
        <begin position="727"/>
        <end position="818"/>
    </location>
</feature>
<dbReference type="InterPro" id="IPR004532">
    <property type="entry name" value="Phe-tRNA-ligase_IIc_bsu_bact"/>
</dbReference>
<evidence type="ECO:0000256" key="18">
    <source>
        <dbReference type="ARBA" id="ARBA00049255"/>
    </source>
</evidence>
<dbReference type="CDD" id="cd02796">
    <property type="entry name" value="tRNA_bind_bactPheRS"/>
    <property type="match status" value="1"/>
</dbReference>
<feature type="domain" description="TRNA-binding" evidence="19">
    <location>
        <begin position="42"/>
        <end position="152"/>
    </location>
</feature>
<comment type="subunit">
    <text evidence="4">Tetramer of two alpha and two beta subunits.</text>
</comment>
<dbReference type="Pfam" id="PF03483">
    <property type="entry name" value="B3_4"/>
    <property type="match status" value="1"/>
</dbReference>
<keyword evidence="7" id="KW-0963">Cytoplasm</keyword>
<dbReference type="Gene3D" id="2.40.50.140">
    <property type="entry name" value="Nucleic acid-binding proteins"/>
    <property type="match status" value="1"/>
</dbReference>
<dbReference type="InterPro" id="IPR045864">
    <property type="entry name" value="aa-tRNA-synth_II/BPL/LPL"/>
</dbReference>
<dbReference type="SMART" id="SM00873">
    <property type="entry name" value="B3_4"/>
    <property type="match status" value="1"/>
</dbReference>
<keyword evidence="9" id="KW-0436">Ligase</keyword>
<dbReference type="EC" id="6.1.1.20" evidence="5"/>
<dbReference type="InterPro" id="IPR045060">
    <property type="entry name" value="Phe-tRNA-ligase_IIc_bsu"/>
</dbReference>
<protein>
    <recommendedName>
        <fullName evidence="6">Phenylalanine--tRNA ligase beta subunit</fullName>
        <ecNumber evidence="5">6.1.1.20</ecNumber>
    </recommendedName>
    <alternativeName>
        <fullName evidence="17">Phenylalanyl-tRNA synthetase beta subunit</fullName>
    </alternativeName>
</protein>
<comment type="catalytic activity">
    <reaction evidence="18">
        <text>tRNA(Phe) + L-phenylalanine + ATP = L-phenylalanyl-tRNA(Phe) + AMP + diphosphate + H(+)</text>
        <dbReference type="Rhea" id="RHEA:19413"/>
        <dbReference type="Rhea" id="RHEA-COMP:9668"/>
        <dbReference type="Rhea" id="RHEA-COMP:9699"/>
        <dbReference type="ChEBI" id="CHEBI:15378"/>
        <dbReference type="ChEBI" id="CHEBI:30616"/>
        <dbReference type="ChEBI" id="CHEBI:33019"/>
        <dbReference type="ChEBI" id="CHEBI:58095"/>
        <dbReference type="ChEBI" id="CHEBI:78442"/>
        <dbReference type="ChEBI" id="CHEBI:78531"/>
        <dbReference type="ChEBI" id="CHEBI:456215"/>
        <dbReference type="EC" id="6.1.1.20"/>
    </reaction>
</comment>
<dbReference type="PANTHER" id="PTHR10947:SF0">
    <property type="entry name" value="PHENYLALANINE--TRNA LIGASE BETA SUBUNIT"/>
    <property type="match status" value="1"/>
</dbReference>
<sequence length="819" mass="88514">MKIPLSWLKEFVSLPAKVSAEDIAQAFVNVGFEIEGIDYQGKDLKGPLLVGKVLSIEELSGHKKPIRYVGLDLGSGKTRFVICGARNFKVNDLVVVAVPGAVLPGNFAIAARETYGKVSDGMICSAKELGISDEHAGIIVLPEGKVGSDAIKLLEIEDVIFDVAINPDRGYAMSVRGLARELSASLKCKFTDPASNVQVKKLNAIKSPKAIGVKIEDKTGADQIFIRTLDQVNTKISSPIWMQRRLEKCGMRSISLAVDITNYVMLELGQPLHAFDADVITGGLRVARANKFSKLVTLDKVERKLSADNLLICDANSALALAGTMGGLASEVTSQTTKIALEAAHFDPISIARNSRFHKLSSEASRRMERNTDPALTEIASARAAQLLIDLAGAKYLGSSFAGLAIKPRKIKISVEKVCELVGAKYTLKQVKDALILIGCKVTGSGSIITIEVPTWRPDLSSTADFAEEIARLVGYDQIPLRLPTGKSGAKLSTMQNRKRQIALMLANQGYTEVINYPFVNQELVDALGFTGDRAKSFKLANPMSEDFPLLRTHLLPGLLTTLSRNINRGAKDLALFEIGSVFRNISPLGKVVLPTTERKPSQKVIDSIYSSVPNQMLFVAGVSCGEKYLSSWQGEGSKFEWSDAVSKAAEIIESTGNKYEITGTDLAPWHPGRCAEFKVEGKVVAHAGELHPRVIATLNLPARTCAFAVILNELPEAKIGAAPKIWNMPAAVQDIALVVSKNVSASDVEDSLRMGAGELLESISLFDRYDQIGDEKVSLAFTLTFRAADRTLTAEEVSGYRDEAVKRAGKDCGAVLRA</sequence>
<dbReference type="PROSITE" id="PS50886">
    <property type="entry name" value="TRBD"/>
    <property type="match status" value="1"/>
</dbReference>
<accession>A0A6J7K7U9</accession>
<evidence type="ECO:0000256" key="12">
    <source>
        <dbReference type="ARBA" id="ARBA00022840"/>
    </source>
</evidence>
<dbReference type="InterPro" id="IPR033714">
    <property type="entry name" value="tRNA_bind_bactPheRS"/>
</dbReference>
<evidence type="ECO:0000256" key="15">
    <source>
        <dbReference type="ARBA" id="ARBA00022917"/>
    </source>
</evidence>
<dbReference type="InterPro" id="IPR005147">
    <property type="entry name" value="tRNA_synthase_B5-dom"/>
</dbReference>
<dbReference type="SUPFAM" id="SSF55681">
    <property type="entry name" value="Class II aaRS and biotin synthetases"/>
    <property type="match status" value="1"/>
</dbReference>
<proteinExistence type="inferred from homology"/>
<dbReference type="Pfam" id="PF03484">
    <property type="entry name" value="B5"/>
    <property type="match status" value="1"/>
</dbReference>
<evidence type="ECO:0000256" key="14">
    <source>
        <dbReference type="ARBA" id="ARBA00022884"/>
    </source>
</evidence>
<evidence type="ECO:0000256" key="13">
    <source>
        <dbReference type="ARBA" id="ARBA00022842"/>
    </source>
</evidence>
<dbReference type="InterPro" id="IPR041616">
    <property type="entry name" value="PheRS_beta_core"/>
</dbReference>
<dbReference type="SUPFAM" id="SSF54991">
    <property type="entry name" value="Anticodon-binding domain of PheRS"/>
    <property type="match status" value="1"/>
</dbReference>
<evidence type="ECO:0000256" key="6">
    <source>
        <dbReference type="ARBA" id="ARBA00017032"/>
    </source>
</evidence>
<evidence type="ECO:0000256" key="7">
    <source>
        <dbReference type="ARBA" id="ARBA00022490"/>
    </source>
</evidence>
<reference evidence="22" key="1">
    <citation type="submission" date="2020-05" db="EMBL/GenBank/DDBJ databases">
        <authorList>
            <person name="Chiriac C."/>
            <person name="Salcher M."/>
            <person name="Ghai R."/>
            <person name="Kavagutti S V."/>
        </authorList>
    </citation>
    <scope>NUCLEOTIDE SEQUENCE</scope>
</reference>
<dbReference type="CDD" id="cd00769">
    <property type="entry name" value="PheRS_beta_core"/>
    <property type="match status" value="1"/>
</dbReference>
<dbReference type="SMART" id="SM00896">
    <property type="entry name" value="FDX-ACB"/>
    <property type="match status" value="1"/>
</dbReference>
<comment type="cofactor">
    <cofactor evidence="1">
        <name>Mg(2+)</name>
        <dbReference type="ChEBI" id="CHEBI:18420"/>
    </cofactor>
</comment>
<keyword evidence="16" id="KW-0030">Aminoacyl-tRNA synthetase</keyword>
<dbReference type="InterPro" id="IPR002547">
    <property type="entry name" value="tRNA-bd_dom"/>
</dbReference>
<keyword evidence="8" id="KW-0820">tRNA-binding</keyword>
<dbReference type="GO" id="GO:0000049">
    <property type="term" value="F:tRNA binding"/>
    <property type="evidence" value="ECO:0007669"/>
    <property type="project" value="UniProtKB-KW"/>
</dbReference>
<dbReference type="SUPFAM" id="SSF50249">
    <property type="entry name" value="Nucleic acid-binding proteins"/>
    <property type="match status" value="1"/>
</dbReference>
<evidence type="ECO:0000256" key="10">
    <source>
        <dbReference type="ARBA" id="ARBA00022723"/>
    </source>
</evidence>
<evidence type="ECO:0000256" key="9">
    <source>
        <dbReference type="ARBA" id="ARBA00022598"/>
    </source>
</evidence>
<comment type="subcellular location">
    <subcellularLocation>
        <location evidence="2">Cytoplasm</location>
    </subcellularLocation>
</comment>
<evidence type="ECO:0000256" key="11">
    <source>
        <dbReference type="ARBA" id="ARBA00022741"/>
    </source>
</evidence>
<evidence type="ECO:0000259" key="19">
    <source>
        <dbReference type="PROSITE" id="PS50886"/>
    </source>
</evidence>
<dbReference type="InterPro" id="IPR009061">
    <property type="entry name" value="DNA-bd_dom_put_sf"/>
</dbReference>
<evidence type="ECO:0000256" key="16">
    <source>
        <dbReference type="ARBA" id="ARBA00023146"/>
    </source>
</evidence>
<dbReference type="GO" id="GO:0000287">
    <property type="term" value="F:magnesium ion binding"/>
    <property type="evidence" value="ECO:0007669"/>
    <property type="project" value="InterPro"/>
</dbReference>
<evidence type="ECO:0000256" key="3">
    <source>
        <dbReference type="ARBA" id="ARBA00008653"/>
    </source>
</evidence>
<dbReference type="AlphaFoldDB" id="A0A6J7K7U9"/>
<dbReference type="GO" id="GO:0006432">
    <property type="term" value="P:phenylalanyl-tRNA aminoacylation"/>
    <property type="evidence" value="ECO:0007669"/>
    <property type="project" value="InterPro"/>
</dbReference>
<dbReference type="Pfam" id="PF03147">
    <property type="entry name" value="FDX-ACB"/>
    <property type="match status" value="1"/>
</dbReference>
<name>A0A6J7K7U9_9ZZZZ</name>
<keyword evidence="14" id="KW-0694">RNA-binding</keyword>
<evidence type="ECO:0000256" key="5">
    <source>
        <dbReference type="ARBA" id="ARBA00012814"/>
    </source>
</evidence>
<dbReference type="Pfam" id="PF01588">
    <property type="entry name" value="tRNA_bind"/>
    <property type="match status" value="1"/>
</dbReference>
<dbReference type="PROSITE" id="PS51447">
    <property type="entry name" value="FDX_ACB"/>
    <property type="match status" value="1"/>
</dbReference>
<evidence type="ECO:0000256" key="8">
    <source>
        <dbReference type="ARBA" id="ARBA00022555"/>
    </source>
</evidence>
<evidence type="ECO:0000256" key="4">
    <source>
        <dbReference type="ARBA" id="ARBA00011209"/>
    </source>
</evidence>
<evidence type="ECO:0000256" key="1">
    <source>
        <dbReference type="ARBA" id="ARBA00001946"/>
    </source>
</evidence>
<evidence type="ECO:0000256" key="17">
    <source>
        <dbReference type="ARBA" id="ARBA00033189"/>
    </source>
</evidence>
<evidence type="ECO:0000259" key="20">
    <source>
        <dbReference type="PROSITE" id="PS51447"/>
    </source>
</evidence>
<dbReference type="Gene3D" id="3.30.70.380">
    <property type="entry name" value="Ferrodoxin-fold anticodon-binding domain"/>
    <property type="match status" value="1"/>
</dbReference>
<comment type="similarity">
    <text evidence="3">Belongs to the phenylalanyl-tRNA synthetase beta subunit family. Type 1 subfamily.</text>
</comment>
<feature type="domain" description="B5" evidence="21">
    <location>
        <begin position="406"/>
        <end position="481"/>
    </location>
</feature>
<dbReference type="Gene3D" id="3.50.40.10">
    <property type="entry name" value="Phenylalanyl-trna Synthetase, Chain B, domain 3"/>
    <property type="match status" value="1"/>
</dbReference>
<dbReference type="InterPro" id="IPR005121">
    <property type="entry name" value="Fdx_antiC-bd"/>
</dbReference>
<dbReference type="GO" id="GO:0009328">
    <property type="term" value="C:phenylalanine-tRNA ligase complex"/>
    <property type="evidence" value="ECO:0007669"/>
    <property type="project" value="TreeGrafter"/>
</dbReference>
<dbReference type="InterPro" id="IPR012340">
    <property type="entry name" value="NA-bd_OB-fold"/>
</dbReference>
<keyword evidence="15" id="KW-0648">Protein biosynthesis</keyword>
<dbReference type="NCBIfam" id="TIGR00472">
    <property type="entry name" value="pheT_bact"/>
    <property type="match status" value="1"/>
</dbReference>
<dbReference type="SUPFAM" id="SSF56037">
    <property type="entry name" value="PheT/TilS domain"/>
    <property type="match status" value="1"/>
</dbReference>
<dbReference type="Gene3D" id="3.30.56.10">
    <property type="match status" value="2"/>
</dbReference>
<dbReference type="SMART" id="SM00874">
    <property type="entry name" value="B5"/>
    <property type="match status" value="1"/>
</dbReference>
<dbReference type="EMBL" id="CAFBNN010000041">
    <property type="protein sequence ID" value="CAB4950422.1"/>
    <property type="molecule type" value="Genomic_DNA"/>
</dbReference>
<dbReference type="InterPro" id="IPR036690">
    <property type="entry name" value="Fdx_antiC-bd_sf"/>
</dbReference>
<organism evidence="22">
    <name type="scientific">freshwater metagenome</name>
    <dbReference type="NCBI Taxonomy" id="449393"/>
    <lineage>
        <taxon>unclassified sequences</taxon>
        <taxon>metagenomes</taxon>
        <taxon>ecological metagenomes</taxon>
    </lineage>
</organism>
<evidence type="ECO:0000313" key="22">
    <source>
        <dbReference type="EMBL" id="CAB4950422.1"/>
    </source>
</evidence>
<dbReference type="SUPFAM" id="SSF46955">
    <property type="entry name" value="Putative DNA-binding domain"/>
    <property type="match status" value="1"/>
</dbReference>
<keyword evidence="11" id="KW-0547">Nucleotide-binding</keyword>
<evidence type="ECO:0000256" key="2">
    <source>
        <dbReference type="ARBA" id="ARBA00004496"/>
    </source>
</evidence>
<keyword evidence="13" id="KW-0460">Magnesium</keyword>
<dbReference type="PANTHER" id="PTHR10947">
    <property type="entry name" value="PHENYLALANYL-TRNA SYNTHETASE BETA CHAIN AND LEUCINE-RICH REPEAT-CONTAINING PROTEIN 47"/>
    <property type="match status" value="1"/>
</dbReference>
<evidence type="ECO:0000259" key="21">
    <source>
        <dbReference type="PROSITE" id="PS51483"/>
    </source>
</evidence>
<gene>
    <name evidence="22" type="ORF">UFOPK3797_00472</name>
</gene>
<keyword evidence="10" id="KW-0479">Metal-binding</keyword>
<dbReference type="HAMAP" id="MF_00283">
    <property type="entry name" value="Phe_tRNA_synth_beta1"/>
    <property type="match status" value="1"/>
</dbReference>
<keyword evidence="12" id="KW-0067">ATP-binding</keyword>
<dbReference type="InterPro" id="IPR020825">
    <property type="entry name" value="Phe-tRNA_synthase-like_B3/B4"/>
</dbReference>